<keyword evidence="1" id="KW-0472">Membrane</keyword>
<organism evidence="2 3">
    <name type="scientific">Aetokthonos hydrillicola Thurmond2011</name>
    <dbReference type="NCBI Taxonomy" id="2712845"/>
    <lineage>
        <taxon>Bacteria</taxon>
        <taxon>Bacillati</taxon>
        <taxon>Cyanobacteriota</taxon>
        <taxon>Cyanophyceae</taxon>
        <taxon>Nostocales</taxon>
        <taxon>Hapalosiphonaceae</taxon>
        <taxon>Aetokthonos</taxon>
    </lineage>
</organism>
<accession>A0AAP5IHN7</accession>
<protein>
    <submittedName>
        <fullName evidence="2">Uncharacterized protein</fullName>
    </submittedName>
</protein>
<keyword evidence="1" id="KW-0812">Transmembrane</keyword>
<keyword evidence="3" id="KW-1185">Reference proteome</keyword>
<dbReference type="RefSeq" id="WP_208343402.1">
    <property type="nucleotide sequence ID" value="NZ_CAWQFN010000310.1"/>
</dbReference>
<feature type="transmembrane region" description="Helical" evidence="1">
    <location>
        <begin position="86"/>
        <end position="105"/>
    </location>
</feature>
<dbReference type="Proteomes" id="UP000667802">
    <property type="component" value="Unassembled WGS sequence"/>
</dbReference>
<proteinExistence type="predicted"/>
<gene>
    <name evidence="2" type="ORF">G7B40_041085</name>
</gene>
<sequence length="251" mass="28617">MQNKGLTKQGVWLAKHWGLAIGSIMGFGGLCLAVPGNMVTWSKYQQTNNILGVSYTTEQYAPINSPPPFGFKLVGILPDSHSVKGLGASLALLGSTILFMSANSLKKEYERLEFTNWQIRQSEFELTDYEYGQSVEVDRYAIDLQYQQQISNMLNPPVAYHPEELTSPEDQPRLKAEPEFSRTCTGFLAWLKQEKFQKFENKFVVRVLAQQSFPQKKLSTEEIRSFVDELVQVEQVSWLDEEKSSFRLLNS</sequence>
<dbReference type="EMBL" id="JAALHA020000041">
    <property type="protein sequence ID" value="MDR9900882.1"/>
    <property type="molecule type" value="Genomic_DNA"/>
</dbReference>
<feature type="transmembrane region" description="Helical" evidence="1">
    <location>
        <begin position="12"/>
        <end position="35"/>
    </location>
</feature>
<name>A0AAP5IHN7_9CYAN</name>
<comment type="caution">
    <text evidence="2">The sequence shown here is derived from an EMBL/GenBank/DDBJ whole genome shotgun (WGS) entry which is preliminary data.</text>
</comment>
<keyword evidence="1" id="KW-1133">Transmembrane helix</keyword>
<dbReference type="AlphaFoldDB" id="A0AAP5IHN7"/>
<evidence type="ECO:0000313" key="3">
    <source>
        <dbReference type="Proteomes" id="UP000667802"/>
    </source>
</evidence>
<evidence type="ECO:0000313" key="2">
    <source>
        <dbReference type="EMBL" id="MDR9900882.1"/>
    </source>
</evidence>
<reference evidence="3" key="1">
    <citation type="journal article" date="2021" name="Science">
        <title>Hunting the eagle killer: A cyanobacterial neurotoxin causes vacuolar myelinopathy.</title>
        <authorList>
            <person name="Breinlinger S."/>
            <person name="Phillips T.J."/>
            <person name="Haram B.N."/>
            <person name="Mares J."/>
            <person name="Martinez Yerena J.A."/>
            <person name="Hrouzek P."/>
            <person name="Sobotka R."/>
            <person name="Henderson W.M."/>
            <person name="Schmieder P."/>
            <person name="Williams S.M."/>
            <person name="Lauderdale J.D."/>
            <person name="Wilde H.D."/>
            <person name="Gerrin W."/>
            <person name="Kust A."/>
            <person name="Washington J.W."/>
            <person name="Wagner C."/>
            <person name="Geier B."/>
            <person name="Liebeke M."/>
            <person name="Enke H."/>
            <person name="Niedermeyer T.H.J."/>
            <person name="Wilde S.B."/>
        </authorList>
    </citation>
    <scope>NUCLEOTIDE SEQUENCE [LARGE SCALE GENOMIC DNA]</scope>
    <source>
        <strain evidence="3">Thurmond2011</strain>
    </source>
</reference>
<evidence type="ECO:0000256" key="1">
    <source>
        <dbReference type="SAM" id="Phobius"/>
    </source>
</evidence>